<keyword evidence="2" id="KW-1185">Reference proteome</keyword>
<evidence type="ECO:0000313" key="2">
    <source>
        <dbReference type="Proteomes" id="UP000886523"/>
    </source>
</evidence>
<name>A0A9P6DXJ4_9AGAM</name>
<reference evidence="1" key="1">
    <citation type="journal article" date="2020" name="Nat. Commun.">
        <title>Large-scale genome sequencing of mycorrhizal fungi provides insights into the early evolution of symbiotic traits.</title>
        <authorList>
            <person name="Miyauchi S."/>
            <person name="Kiss E."/>
            <person name="Kuo A."/>
            <person name="Drula E."/>
            <person name="Kohler A."/>
            <person name="Sanchez-Garcia M."/>
            <person name="Morin E."/>
            <person name="Andreopoulos B."/>
            <person name="Barry K.W."/>
            <person name="Bonito G."/>
            <person name="Buee M."/>
            <person name="Carver A."/>
            <person name="Chen C."/>
            <person name="Cichocki N."/>
            <person name="Clum A."/>
            <person name="Culley D."/>
            <person name="Crous P.W."/>
            <person name="Fauchery L."/>
            <person name="Girlanda M."/>
            <person name="Hayes R.D."/>
            <person name="Keri Z."/>
            <person name="LaButti K."/>
            <person name="Lipzen A."/>
            <person name="Lombard V."/>
            <person name="Magnuson J."/>
            <person name="Maillard F."/>
            <person name="Murat C."/>
            <person name="Nolan M."/>
            <person name="Ohm R.A."/>
            <person name="Pangilinan J."/>
            <person name="Pereira M.F."/>
            <person name="Perotto S."/>
            <person name="Peter M."/>
            <person name="Pfister S."/>
            <person name="Riley R."/>
            <person name="Sitrit Y."/>
            <person name="Stielow J.B."/>
            <person name="Szollosi G."/>
            <person name="Zifcakova L."/>
            <person name="Stursova M."/>
            <person name="Spatafora J.W."/>
            <person name="Tedersoo L."/>
            <person name="Vaario L.M."/>
            <person name="Yamada A."/>
            <person name="Yan M."/>
            <person name="Wang P."/>
            <person name="Xu J."/>
            <person name="Bruns T."/>
            <person name="Baldrian P."/>
            <person name="Vilgalys R."/>
            <person name="Dunand C."/>
            <person name="Henrissat B."/>
            <person name="Grigoriev I.V."/>
            <person name="Hibbett D."/>
            <person name="Nagy L.G."/>
            <person name="Martin F.M."/>
        </authorList>
    </citation>
    <scope>NUCLEOTIDE SEQUENCE</scope>
    <source>
        <strain evidence="1">UP504</strain>
    </source>
</reference>
<accession>A0A9P6DXJ4</accession>
<dbReference type="Proteomes" id="UP000886523">
    <property type="component" value="Unassembled WGS sequence"/>
</dbReference>
<comment type="caution">
    <text evidence="1">The sequence shown here is derived from an EMBL/GenBank/DDBJ whole genome shotgun (WGS) entry which is preliminary data.</text>
</comment>
<protein>
    <submittedName>
        <fullName evidence="1">Uncharacterized protein</fullName>
    </submittedName>
</protein>
<organism evidence="1 2">
    <name type="scientific">Hydnum rufescens UP504</name>
    <dbReference type="NCBI Taxonomy" id="1448309"/>
    <lineage>
        <taxon>Eukaryota</taxon>
        <taxon>Fungi</taxon>
        <taxon>Dikarya</taxon>
        <taxon>Basidiomycota</taxon>
        <taxon>Agaricomycotina</taxon>
        <taxon>Agaricomycetes</taxon>
        <taxon>Cantharellales</taxon>
        <taxon>Hydnaceae</taxon>
        <taxon>Hydnum</taxon>
    </lineage>
</organism>
<gene>
    <name evidence="1" type="ORF">BS47DRAFT_1358842</name>
</gene>
<dbReference type="AlphaFoldDB" id="A0A9P6DXJ4"/>
<proteinExistence type="predicted"/>
<sequence length="108" mass="10942">MARGKAVAGGQAIAGGKAIAIGMGWATGKAREEGQDAIQAGLHKGGPQWYRGGSHSQGEALARASAVAMAMATGEVPEAGATFPEEAHTWEIASIPGKLAYCRMSHPA</sequence>
<dbReference type="EMBL" id="MU128924">
    <property type="protein sequence ID" value="KAF9518556.1"/>
    <property type="molecule type" value="Genomic_DNA"/>
</dbReference>
<evidence type="ECO:0000313" key="1">
    <source>
        <dbReference type="EMBL" id="KAF9518556.1"/>
    </source>
</evidence>